<evidence type="ECO:0000259" key="1">
    <source>
        <dbReference type="Pfam" id="PF01399"/>
    </source>
</evidence>
<evidence type="ECO:0000313" key="3">
    <source>
        <dbReference type="Proteomes" id="UP001157418"/>
    </source>
</evidence>
<dbReference type="InterPro" id="IPR000717">
    <property type="entry name" value="PCI_dom"/>
</dbReference>
<sequence>MEAVQWTALWNTCKDEFQNEKNMVCGSLGDKAAEDLQERIIEHNIRVVSKYYVRITVKRLAVLLCLTVEVTQQSAVFEAPELQFRNLSAVITTAFSLNKPIYSDLITDIK</sequence>
<dbReference type="GO" id="GO:0005737">
    <property type="term" value="C:cytoplasm"/>
    <property type="evidence" value="ECO:0007669"/>
    <property type="project" value="TreeGrafter"/>
</dbReference>
<accession>A0AAU9NUD5</accession>
<protein>
    <recommendedName>
        <fullName evidence="1">PCI domain-containing protein</fullName>
    </recommendedName>
</protein>
<keyword evidence="3" id="KW-1185">Reference proteome</keyword>
<comment type="caution">
    <text evidence="2">The sequence shown here is derived from an EMBL/GenBank/DDBJ whole genome shotgun (WGS) entry which is preliminary data.</text>
</comment>
<dbReference type="EMBL" id="CAKMRJ010005412">
    <property type="protein sequence ID" value="CAH1441402.1"/>
    <property type="molecule type" value="Genomic_DNA"/>
</dbReference>
<name>A0AAU9NUD5_9ASTR</name>
<dbReference type="AlphaFoldDB" id="A0AAU9NUD5"/>
<dbReference type="InterPro" id="IPR036388">
    <property type="entry name" value="WH-like_DNA-bd_sf"/>
</dbReference>
<organism evidence="2 3">
    <name type="scientific">Lactuca virosa</name>
    <dbReference type="NCBI Taxonomy" id="75947"/>
    <lineage>
        <taxon>Eukaryota</taxon>
        <taxon>Viridiplantae</taxon>
        <taxon>Streptophyta</taxon>
        <taxon>Embryophyta</taxon>
        <taxon>Tracheophyta</taxon>
        <taxon>Spermatophyta</taxon>
        <taxon>Magnoliopsida</taxon>
        <taxon>eudicotyledons</taxon>
        <taxon>Gunneridae</taxon>
        <taxon>Pentapetalae</taxon>
        <taxon>asterids</taxon>
        <taxon>campanulids</taxon>
        <taxon>Asterales</taxon>
        <taxon>Asteraceae</taxon>
        <taxon>Cichorioideae</taxon>
        <taxon>Cichorieae</taxon>
        <taxon>Lactucinae</taxon>
        <taxon>Lactuca</taxon>
    </lineage>
</organism>
<reference evidence="2 3" key="1">
    <citation type="submission" date="2022-01" db="EMBL/GenBank/DDBJ databases">
        <authorList>
            <person name="Xiong W."/>
            <person name="Schranz E."/>
        </authorList>
    </citation>
    <scope>NUCLEOTIDE SEQUENCE [LARGE SCALE GENOMIC DNA]</scope>
</reference>
<dbReference type="InterPro" id="IPR040134">
    <property type="entry name" value="PSMD12/CSN4"/>
</dbReference>
<gene>
    <name evidence="2" type="ORF">LVIROSA_LOCUS27466</name>
</gene>
<dbReference type="PANTHER" id="PTHR10855">
    <property type="entry name" value="26S PROTEASOME NON-ATPASE REGULATORY SUBUNIT 12/COP9 SIGNALOSOME COMPLEX SUBUNIT 4"/>
    <property type="match status" value="1"/>
</dbReference>
<feature type="domain" description="PCI" evidence="1">
    <location>
        <begin position="32"/>
        <end position="69"/>
    </location>
</feature>
<evidence type="ECO:0000313" key="2">
    <source>
        <dbReference type="EMBL" id="CAH1441402.1"/>
    </source>
</evidence>
<proteinExistence type="predicted"/>
<dbReference type="GO" id="GO:0008541">
    <property type="term" value="C:proteasome regulatory particle, lid subcomplex"/>
    <property type="evidence" value="ECO:0007669"/>
    <property type="project" value="TreeGrafter"/>
</dbReference>
<dbReference type="InterPro" id="IPR036390">
    <property type="entry name" value="WH_DNA-bd_sf"/>
</dbReference>
<dbReference type="Pfam" id="PF01399">
    <property type="entry name" value="PCI"/>
    <property type="match status" value="1"/>
</dbReference>
<dbReference type="SUPFAM" id="SSF46785">
    <property type="entry name" value="Winged helix' DNA-binding domain"/>
    <property type="match status" value="1"/>
</dbReference>
<dbReference type="Proteomes" id="UP001157418">
    <property type="component" value="Unassembled WGS sequence"/>
</dbReference>
<dbReference type="Gene3D" id="1.10.10.10">
    <property type="entry name" value="Winged helix-like DNA-binding domain superfamily/Winged helix DNA-binding domain"/>
    <property type="match status" value="1"/>
</dbReference>
<dbReference type="PANTHER" id="PTHR10855:SF1">
    <property type="entry name" value="26S PROTEASOME NON-ATPASE REGULATORY SUBUNIT 12"/>
    <property type="match status" value="1"/>
</dbReference>